<dbReference type="EMBL" id="CP034687">
    <property type="protein sequence ID" value="AZS88912.1"/>
    <property type="molecule type" value="Genomic_DNA"/>
</dbReference>
<keyword evidence="5" id="KW-1185">Reference proteome</keyword>
<organism evidence="2 4">
    <name type="scientific">Streptomyces griseoviridis</name>
    <dbReference type="NCBI Taxonomy" id="45398"/>
    <lineage>
        <taxon>Bacteria</taxon>
        <taxon>Bacillati</taxon>
        <taxon>Actinomycetota</taxon>
        <taxon>Actinomycetes</taxon>
        <taxon>Kitasatosporales</taxon>
        <taxon>Streptomycetaceae</taxon>
        <taxon>Streptomyces</taxon>
    </lineage>
</organism>
<dbReference type="Proteomes" id="UP000501753">
    <property type="component" value="Chromosome"/>
</dbReference>
<evidence type="ECO:0000313" key="5">
    <source>
        <dbReference type="Proteomes" id="UP000501753"/>
    </source>
</evidence>
<dbReference type="EMBL" id="CP029078">
    <property type="protein sequence ID" value="QCN84243.1"/>
    <property type="molecule type" value="Genomic_DNA"/>
</dbReference>
<name>A0A3Q9L0Q7_STRGD</name>
<dbReference type="RefSeq" id="WP_127181682.1">
    <property type="nucleotide sequence ID" value="NZ_CP029078.1"/>
</dbReference>
<reference evidence="3 5" key="1">
    <citation type="submission" date="2018-04" db="EMBL/GenBank/DDBJ databases">
        <title>Complete genome sequences of Streptomyces griseoviridis K61 and characterization of antagonistic properties of biological control agents.</title>
        <authorList>
            <person name="Mariita R.M."/>
            <person name="Sello J.K."/>
        </authorList>
    </citation>
    <scope>NUCLEOTIDE SEQUENCE [LARGE SCALE GENOMIC DNA]</scope>
    <source>
        <strain evidence="3 5">K61</strain>
    </source>
</reference>
<evidence type="ECO:0000313" key="3">
    <source>
        <dbReference type="EMBL" id="QCN84243.1"/>
    </source>
</evidence>
<protein>
    <submittedName>
        <fullName evidence="2">Uncharacterized protein</fullName>
    </submittedName>
</protein>
<gene>
    <name evidence="3" type="ORF">DDJ31_04000</name>
    <name evidence="2" type="ORF">ELQ87_35250</name>
</gene>
<reference evidence="2 4" key="2">
    <citation type="submission" date="2018-12" db="EMBL/GenBank/DDBJ databases">
        <title>Streptomyces griseoviridis F1-27 complete genome.</title>
        <authorList>
            <person name="Mariita R.M."/>
            <person name="Sello J.K."/>
        </authorList>
    </citation>
    <scope>NUCLEOTIDE SEQUENCE [LARGE SCALE GENOMIC DNA]</scope>
    <source>
        <strain evidence="2 4">F1-27</strain>
    </source>
</reference>
<evidence type="ECO:0000256" key="1">
    <source>
        <dbReference type="SAM" id="MobiDB-lite"/>
    </source>
</evidence>
<feature type="compositionally biased region" description="Basic and acidic residues" evidence="1">
    <location>
        <begin position="46"/>
        <end position="59"/>
    </location>
</feature>
<evidence type="ECO:0000313" key="4">
    <source>
        <dbReference type="Proteomes" id="UP000271291"/>
    </source>
</evidence>
<dbReference type="KEGG" id="sgd:ELQ87_35250"/>
<dbReference type="AlphaFoldDB" id="A0A3Q9L0Q7"/>
<dbReference type="Proteomes" id="UP000271291">
    <property type="component" value="Chromosome"/>
</dbReference>
<accession>A0A3Q9L0Q7</accession>
<feature type="region of interest" description="Disordered" evidence="1">
    <location>
        <begin position="23"/>
        <end position="77"/>
    </location>
</feature>
<evidence type="ECO:0000313" key="2">
    <source>
        <dbReference type="EMBL" id="AZS88912.1"/>
    </source>
</evidence>
<sequence>MANSLVRGAVPVAAGILDRNTVTRPDTARRRARARGGGPAQTVAGRGDRPVPGEGDTRARRPSGVPHGIVTTRERPV</sequence>
<proteinExistence type="predicted"/>